<feature type="domain" description="Ig-like" evidence="15">
    <location>
        <begin position="5"/>
        <end position="129"/>
    </location>
</feature>
<keyword evidence="8" id="KW-0472">Membrane</keyword>
<evidence type="ECO:0000256" key="6">
    <source>
        <dbReference type="ARBA" id="ARBA00022989"/>
    </source>
</evidence>
<organism evidence="16 17">
    <name type="scientific">Coturnix japonica</name>
    <name type="common">Japanese quail</name>
    <name type="synonym">Coturnix coturnix japonica</name>
    <dbReference type="NCBI Taxonomy" id="93934"/>
    <lineage>
        <taxon>Eukaryota</taxon>
        <taxon>Metazoa</taxon>
        <taxon>Chordata</taxon>
        <taxon>Craniata</taxon>
        <taxon>Vertebrata</taxon>
        <taxon>Euteleostomi</taxon>
        <taxon>Archelosauria</taxon>
        <taxon>Archosauria</taxon>
        <taxon>Dinosauria</taxon>
        <taxon>Saurischia</taxon>
        <taxon>Theropoda</taxon>
        <taxon>Coelurosauria</taxon>
        <taxon>Aves</taxon>
        <taxon>Neognathae</taxon>
        <taxon>Galloanserae</taxon>
        <taxon>Galliformes</taxon>
        <taxon>Phasianidae</taxon>
        <taxon>Perdicinae</taxon>
        <taxon>Coturnix</taxon>
    </lineage>
</organism>
<evidence type="ECO:0000256" key="8">
    <source>
        <dbReference type="ARBA" id="ARBA00023136"/>
    </source>
</evidence>
<reference evidence="16" key="2">
    <citation type="submission" date="2025-09" db="UniProtKB">
        <authorList>
            <consortium name="Ensembl"/>
        </authorList>
    </citation>
    <scope>IDENTIFICATION</scope>
</reference>
<keyword evidence="12" id="KW-0449">Lipoprotein</keyword>
<feature type="chain" id="PRO_5034708471" evidence="14">
    <location>
        <begin position="23"/>
        <end position="243"/>
    </location>
</feature>
<keyword evidence="3" id="KW-0812">Transmembrane</keyword>
<evidence type="ECO:0000313" key="16">
    <source>
        <dbReference type="Ensembl" id="ENSCJPP00005002627.1"/>
    </source>
</evidence>
<dbReference type="AlphaFoldDB" id="A0A8C2SRF7"/>
<dbReference type="GO" id="GO:0002456">
    <property type="term" value="P:T cell mediated immunity"/>
    <property type="evidence" value="ECO:0007669"/>
    <property type="project" value="TreeGrafter"/>
</dbReference>
<feature type="signal peptide" evidence="14">
    <location>
        <begin position="1"/>
        <end position="22"/>
    </location>
</feature>
<dbReference type="Ensembl" id="ENSCJPT00005004901.1">
    <property type="protein sequence ID" value="ENSCJPP00005002627.1"/>
    <property type="gene ID" value="ENSCJPG00005002945.1"/>
</dbReference>
<dbReference type="PANTHER" id="PTHR10441:SF2">
    <property type="entry name" value="T-CELL SURFACE GLYCOPROTEIN CD8 ALPHA CHAIN"/>
    <property type="match status" value="1"/>
</dbReference>
<evidence type="ECO:0000256" key="13">
    <source>
        <dbReference type="ARBA" id="ARBA00023319"/>
    </source>
</evidence>
<dbReference type="InterPro" id="IPR015468">
    <property type="entry name" value="CD8_asu"/>
</dbReference>
<evidence type="ECO:0000256" key="4">
    <source>
        <dbReference type="ARBA" id="ARBA00022729"/>
    </source>
</evidence>
<evidence type="ECO:0000256" key="3">
    <source>
        <dbReference type="ARBA" id="ARBA00022692"/>
    </source>
</evidence>
<evidence type="ECO:0000259" key="15">
    <source>
        <dbReference type="PROSITE" id="PS50835"/>
    </source>
</evidence>
<evidence type="ECO:0000256" key="14">
    <source>
        <dbReference type="SAM" id="SignalP"/>
    </source>
</evidence>
<keyword evidence="2" id="KW-1003">Cell membrane</keyword>
<evidence type="ECO:0000313" key="17">
    <source>
        <dbReference type="Proteomes" id="UP000694412"/>
    </source>
</evidence>
<evidence type="ECO:0000256" key="9">
    <source>
        <dbReference type="ARBA" id="ARBA00023139"/>
    </source>
</evidence>
<evidence type="ECO:0000256" key="2">
    <source>
        <dbReference type="ARBA" id="ARBA00022475"/>
    </source>
</evidence>
<evidence type="ECO:0000256" key="5">
    <source>
        <dbReference type="ARBA" id="ARBA00022859"/>
    </source>
</evidence>
<protein>
    <submittedName>
        <fullName evidence="16">T-cell surface glycoprotein CD8 alpha chain-like</fullName>
    </submittedName>
</protein>
<accession>A0A8C2SRF7</accession>
<keyword evidence="4 14" id="KW-0732">Signal</keyword>
<name>A0A8C2SRF7_COTJA</name>
<proteinExistence type="predicted"/>
<keyword evidence="17" id="KW-1185">Reference proteome</keyword>
<dbReference type="GO" id="GO:0007166">
    <property type="term" value="P:cell surface receptor signaling pathway"/>
    <property type="evidence" value="ECO:0007669"/>
    <property type="project" value="TreeGrafter"/>
</dbReference>
<dbReference type="Proteomes" id="UP000694412">
    <property type="component" value="Unassembled WGS sequence"/>
</dbReference>
<dbReference type="GO" id="GO:0045065">
    <property type="term" value="P:cytotoxic T cell differentiation"/>
    <property type="evidence" value="ECO:0007669"/>
    <property type="project" value="TreeGrafter"/>
</dbReference>
<dbReference type="InterPro" id="IPR036179">
    <property type="entry name" value="Ig-like_dom_sf"/>
</dbReference>
<evidence type="ECO:0000256" key="11">
    <source>
        <dbReference type="ARBA" id="ARBA00023180"/>
    </source>
</evidence>
<dbReference type="InterPro" id="IPR013106">
    <property type="entry name" value="Ig_V-set"/>
</dbReference>
<reference evidence="16" key="1">
    <citation type="submission" date="2025-08" db="UniProtKB">
        <authorList>
            <consortium name="Ensembl"/>
        </authorList>
    </citation>
    <scope>IDENTIFICATION</scope>
</reference>
<keyword evidence="5" id="KW-0391">Immunity</keyword>
<dbReference type="FunFam" id="2.60.40.10:FF:001514">
    <property type="entry name" value="CD8 alpha chain"/>
    <property type="match status" value="1"/>
</dbReference>
<dbReference type="SMART" id="SM00406">
    <property type="entry name" value="IGv"/>
    <property type="match status" value="1"/>
</dbReference>
<comment type="subcellular location">
    <subcellularLocation>
        <location evidence="1">Cell membrane</location>
        <topology evidence="1">Single-pass type I membrane protein</topology>
    </subcellularLocation>
</comment>
<sequence length="243" mass="27150">MAGSPALLLLLSLGLCCTGAQRQRDAVVVSFNRNMKHPQQGQRLELECRTSRTTWGASWVRMDNSGNLHFIVSSNSPYNTVFHEYKRISQRFEVSWRDSSPWLVVKSFTAQDQGIYFCITNVNQVLHFSSGQPAFFPGQQQLHPPRLHPAPLPVPSQPGPSPTLPMALLLCPSRLITQALLLLIQAPCPTAPFMVPALPKHRGDRTAQKHLSIPSAALRDESYKGHSQHLLLTAFHKEFQNIS</sequence>
<evidence type="ECO:0000256" key="7">
    <source>
        <dbReference type="ARBA" id="ARBA00023130"/>
    </source>
</evidence>
<evidence type="ECO:0000256" key="1">
    <source>
        <dbReference type="ARBA" id="ARBA00004251"/>
    </source>
</evidence>
<dbReference type="SUPFAM" id="SSF48726">
    <property type="entry name" value="Immunoglobulin"/>
    <property type="match status" value="1"/>
</dbReference>
<dbReference type="InterPro" id="IPR013783">
    <property type="entry name" value="Ig-like_fold"/>
</dbReference>
<keyword evidence="11" id="KW-0325">Glycoprotein</keyword>
<dbReference type="InterPro" id="IPR007110">
    <property type="entry name" value="Ig-like_dom"/>
</dbReference>
<dbReference type="GeneTree" id="ENSGT00940000156588"/>
<dbReference type="PANTHER" id="PTHR10441">
    <property type="entry name" value="CD8 ALPHA CHAIN"/>
    <property type="match status" value="1"/>
</dbReference>
<evidence type="ECO:0000256" key="10">
    <source>
        <dbReference type="ARBA" id="ARBA00023157"/>
    </source>
</evidence>
<keyword evidence="7" id="KW-1064">Adaptive immunity</keyword>
<dbReference type="GO" id="GO:0009897">
    <property type="term" value="C:external side of plasma membrane"/>
    <property type="evidence" value="ECO:0007669"/>
    <property type="project" value="TreeGrafter"/>
</dbReference>
<dbReference type="PROSITE" id="PS50835">
    <property type="entry name" value="IG_LIKE"/>
    <property type="match status" value="1"/>
</dbReference>
<keyword evidence="6" id="KW-1133">Transmembrane helix</keyword>
<dbReference type="Gene3D" id="2.60.40.10">
    <property type="entry name" value="Immunoglobulins"/>
    <property type="match status" value="1"/>
</dbReference>
<keyword evidence="13" id="KW-0393">Immunoglobulin domain</keyword>
<keyword evidence="9" id="KW-0564">Palmitate</keyword>
<keyword evidence="10" id="KW-1015">Disulfide bond</keyword>
<evidence type="ECO:0000256" key="12">
    <source>
        <dbReference type="ARBA" id="ARBA00023288"/>
    </source>
</evidence>